<proteinExistence type="predicted"/>
<reference evidence="6 7" key="1">
    <citation type="submission" date="2020-03" db="EMBL/GenBank/DDBJ databases">
        <title>Genomic Encyclopedia of Type Strains, Phase III (KMG-III): the genomes of soil and plant-associated and newly described type strains.</title>
        <authorList>
            <person name="Whitman W."/>
        </authorList>
    </citation>
    <scope>NUCLEOTIDE SEQUENCE [LARGE SCALE GENOMIC DNA]</scope>
    <source>
        <strain evidence="6 7">CECT 4207</strain>
    </source>
</reference>
<dbReference type="Pfam" id="PF03861">
    <property type="entry name" value="ANTAR"/>
    <property type="match status" value="1"/>
</dbReference>
<dbReference type="InterPro" id="IPR005561">
    <property type="entry name" value="ANTAR"/>
</dbReference>
<keyword evidence="1" id="KW-0808">Transferase</keyword>
<dbReference type="InterPro" id="IPR011006">
    <property type="entry name" value="CheY-like_superfamily"/>
</dbReference>
<keyword evidence="7" id="KW-1185">Reference proteome</keyword>
<name>A0ABX0THR7_9MICC</name>
<dbReference type="InterPro" id="IPR029016">
    <property type="entry name" value="GAF-like_dom_sf"/>
</dbReference>
<dbReference type="PIRSF" id="PIRSF036625">
    <property type="entry name" value="GAF_ANTAR"/>
    <property type="match status" value="1"/>
</dbReference>
<evidence type="ECO:0000256" key="4">
    <source>
        <dbReference type="ARBA" id="ARBA00023163"/>
    </source>
</evidence>
<dbReference type="Proteomes" id="UP000802392">
    <property type="component" value="Unassembled WGS sequence"/>
</dbReference>
<dbReference type="SMART" id="SM00065">
    <property type="entry name" value="GAF"/>
    <property type="match status" value="1"/>
</dbReference>
<dbReference type="RefSeq" id="WP_336109355.1">
    <property type="nucleotide sequence ID" value="NZ_BAAAVO010000001.1"/>
</dbReference>
<evidence type="ECO:0000256" key="2">
    <source>
        <dbReference type="ARBA" id="ARBA00022777"/>
    </source>
</evidence>
<dbReference type="Gene3D" id="1.10.10.10">
    <property type="entry name" value="Winged helix-like DNA-binding domain superfamily/Winged helix DNA-binding domain"/>
    <property type="match status" value="1"/>
</dbReference>
<keyword evidence="3" id="KW-0805">Transcription regulation</keyword>
<protein>
    <submittedName>
        <fullName evidence="6">GAF domain-containing protein</fullName>
    </submittedName>
</protein>
<evidence type="ECO:0000256" key="1">
    <source>
        <dbReference type="ARBA" id="ARBA00022679"/>
    </source>
</evidence>
<feature type="domain" description="ANTAR" evidence="5">
    <location>
        <begin position="169"/>
        <end position="230"/>
    </location>
</feature>
<comment type="caution">
    <text evidence="6">The sequence shown here is derived from an EMBL/GenBank/DDBJ whole genome shotgun (WGS) entry which is preliminary data.</text>
</comment>
<dbReference type="InterPro" id="IPR012074">
    <property type="entry name" value="GAF_ANTAR"/>
</dbReference>
<dbReference type="SMART" id="SM01012">
    <property type="entry name" value="ANTAR"/>
    <property type="match status" value="1"/>
</dbReference>
<gene>
    <name evidence="6" type="ORF">FHR86_002415</name>
</gene>
<accession>A0ABX0THR7</accession>
<dbReference type="Pfam" id="PF13185">
    <property type="entry name" value="GAF_2"/>
    <property type="match status" value="1"/>
</dbReference>
<dbReference type="SUPFAM" id="SSF52172">
    <property type="entry name" value="CheY-like"/>
    <property type="match status" value="1"/>
</dbReference>
<evidence type="ECO:0000259" key="5">
    <source>
        <dbReference type="PROSITE" id="PS50921"/>
    </source>
</evidence>
<keyword evidence="4" id="KW-0804">Transcription</keyword>
<dbReference type="InterPro" id="IPR003018">
    <property type="entry name" value="GAF"/>
</dbReference>
<sequence>MPTDEQADDFQRLHHLITSTDDVKGFLDGMTRYAATTMSRATGATVECAVTLWRRKRALTVAGSSDEAILLDGVEQSIGEGPAQAALSTEAPILLADAGADDRWPKYAKDLVVAGVHSALGVPLVLGNDAAAALNFFSPARNAFSKVAVQEAMVFADIAAQALRLALRIATADLLAEDLKAAMVRRTVIDLACGVIMAQSNCSQEEAFDFLLKASQNRNQKLHGVAEDIISAKTVGDTSPRTVFDN</sequence>
<dbReference type="Gene3D" id="3.30.450.40">
    <property type="match status" value="1"/>
</dbReference>
<keyword evidence="2" id="KW-0418">Kinase</keyword>
<evidence type="ECO:0000256" key="3">
    <source>
        <dbReference type="ARBA" id="ARBA00023015"/>
    </source>
</evidence>
<dbReference type="SUPFAM" id="SSF55781">
    <property type="entry name" value="GAF domain-like"/>
    <property type="match status" value="1"/>
</dbReference>
<evidence type="ECO:0000313" key="7">
    <source>
        <dbReference type="Proteomes" id="UP000802392"/>
    </source>
</evidence>
<evidence type="ECO:0000313" key="6">
    <source>
        <dbReference type="EMBL" id="NIJ02083.1"/>
    </source>
</evidence>
<dbReference type="PROSITE" id="PS50921">
    <property type="entry name" value="ANTAR"/>
    <property type="match status" value="1"/>
</dbReference>
<dbReference type="EMBL" id="JAAOZD010000004">
    <property type="protein sequence ID" value="NIJ02083.1"/>
    <property type="molecule type" value="Genomic_DNA"/>
</dbReference>
<organism evidence="6 7">
    <name type="scientific">Paenarthrobacter ilicis</name>
    <dbReference type="NCBI Taxonomy" id="43665"/>
    <lineage>
        <taxon>Bacteria</taxon>
        <taxon>Bacillati</taxon>
        <taxon>Actinomycetota</taxon>
        <taxon>Actinomycetes</taxon>
        <taxon>Micrococcales</taxon>
        <taxon>Micrococcaceae</taxon>
        <taxon>Paenarthrobacter</taxon>
    </lineage>
</organism>
<dbReference type="InterPro" id="IPR036388">
    <property type="entry name" value="WH-like_DNA-bd_sf"/>
</dbReference>